<reference evidence="2 3" key="1">
    <citation type="submission" date="2022-04" db="EMBL/GenBank/DDBJ databases">
        <title>Human microbiome associated bacterial genomes.</title>
        <authorList>
            <person name="Sandstrom S."/>
            <person name="Salamzade R."/>
            <person name="Kalan L.R."/>
        </authorList>
    </citation>
    <scope>NUCLEOTIDE SEQUENCE [LARGE SCALE GENOMIC DNA]</scope>
    <source>
        <strain evidence="3">p3-SID1799</strain>
    </source>
</reference>
<dbReference type="CDD" id="cd00438">
    <property type="entry name" value="cupin_RmlC"/>
    <property type="match status" value="1"/>
</dbReference>
<proteinExistence type="inferred from homology"/>
<organism evidence="2 3">
    <name type="scientific">Pseudoclavibacter albus</name>
    <dbReference type="NCBI Taxonomy" id="272241"/>
    <lineage>
        <taxon>Bacteria</taxon>
        <taxon>Bacillati</taxon>
        <taxon>Actinomycetota</taxon>
        <taxon>Actinomycetes</taxon>
        <taxon>Micrococcales</taxon>
        <taxon>Microbacteriaceae</taxon>
        <taxon>Pseudoclavibacter</taxon>
    </lineage>
</organism>
<dbReference type="RefSeq" id="WP_066079524.1">
    <property type="nucleotide sequence ID" value="NZ_JAFDPW010000002.1"/>
</dbReference>
<dbReference type="InterPro" id="IPR000888">
    <property type="entry name" value="RmlC-like"/>
</dbReference>
<accession>A0ABT2HTW7</accession>
<evidence type="ECO:0000313" key="3">
    <source>
        <dbReference type="Proteomes" id="UP001525379"/>
    </source>
</evidence>
<dbReference type="PANTHER" id="PTHR21047">
    <property type="entry name" value="DTDP-6-DEOXY-D-GLUCOSE-3,5 EPIMERASE"/>
    <property type="match status" value="1"/>
</dbReference>
<dbReference type="InterPro" id="IPR011051">
    <property type="entry name" value="RmlC_Cupin_sf"/>
</dbReference>
<dbReference type="PANTHER" id="PTHR21047:SF2">
    <property type="entry name" value="THYMIDINE DIPHOSPHO-4-KETO-RHAMNOSE 3,5-EPIMERASE"/>
    <property type="match status" value="1"/>
</dbReference>
<dbReference type="EMBL" id="JALXSQ010000001">
    <property type="protein sequence ID" value="MCT2041769.1"/>
    <property type="molecule type" value="Genomic_DNA"/>
</dbReference>
<dbReference type="Gene3D" id="2.60.120.10">
    <property type="entry name" value="Jelly Rolls"/>
    <property type="match status" value="1"/>
</dbReference>
<dbReference type="SUPFAM" id="SSF51182">
    <property type="entry name" value="RmlC-like cupins"/>
    <property type="match status" value="1"/>
</dbReference>
<keyword evidence="3" id="KW-1185">Reference proteome</keyword>
<sequence length="204" mass="22709">MEIRELSISGSYEITPKQFGDDRGVFLEWYRFDKLAELVGHPLELKQANTSVSKKGVVRGIHFADVPPSQAKYVTCTRGAVIDFVIDIRVGSPTFGQWDKVLLDTTDRRAIYISEGLGHCFVALEDDSTVSYLCSETYNAPREHGINPLCKEVALEFPFPESELLLSPKDTDAPGLSEAKEQGLLPTLEAWQAFQNELNNKAGQ</sequence>
<name>A0ABT2HTW7_9MICO</name>
<dbReference type="Proteomes" id="UP001525379">
    <property type="component" value="Unassembled WGS sequence"/>
</dbReference>
<comment type="caution">
    <text evidence="2">The sequence shown here is derived from an EMBL/GenBank/DDBJ whole genome shotgun (WGS) entry which is preliminary data.</text>
</comment>
<evidence type="ECO:0000313" key="2">
    <source>
        <dbReference type="EMBL" id="MCT2041769.1"/>
    </source>
</evidence>
<comment type="similarity">
    <text evidence="1">Belongs to the dTDP-4-dehydrorhamnose 3,5-epimerase family.</text>
</comment>
<dbReference type="Pfam" id="PF00908">
    <property type="entry name" value="dTDP_sugar_isom"/>
    <property type="match status" value="1"/>
</dbReference>
<dbReference type="InterPro" id="IPR014710">
    <property type="entry name" value="RmlC-like_jellyroll"/>
</dbReference>
<protein>
    <submittedName>
        <fullName evidence="2">dTDP-4-dehydrorhamnose 3,5-epimerase</fullName>
    </submittedName>
</protein>
<evidence type="ECO:0000256" key="1">
    <source>
        <dbReference type="ARBA" id="ARBA00010154"/>
    </source>
</evidence>
<gene>
    <name evidence="2" type="ORF">M3D15_00200</name>
</gene>